<feature type="signal peptide" evidence="4">
    <location>
        <begin position="1"/>
        <end position="23"/>
    </location>
</feature>
<evidence type="ECO:0000256" key="2">
    <source>
        <dbReference type="ARBA" id="ARBA00022448"/>
    </source>
</evidence>
<evidence type="ECO:0000313" key="7">
    <source>
        <dbReference type="Proteomes" id="UP000065807"/>
    </source>
</evidence>
<evidence type="ECO:0000256" key="4">
    <source>
        <dbReference type="SAM" id="SignalP"/>
    </source>
</evidence>
<dbReference type="InterPro" id="IPR000914">
    <property type="entry name" value="SBP_5_dom"/>
</dbReference>
<dbReference type="Proteomes" id="UP000065807">
    <property type="component" value="Chromosome"/>
</dbReference>
<dbReference type="GO" id="GO:1904680">
    <property type="term" value="F:peptide transmembrane transporter activity"/>
    <property type="evidence" value="ECO:0007669"/>
    <property type="project" value="TreeGrafter"/>
</dbReference>
<evidence type="ECO:0000256" key="3">
    <source>
        <dbReference type="ARBA" id="ARBA00022729"/>
    </source>
</evidence>
<evidence type="ECO:0000259" key="5">
    <source>
        <dbReference type="Pfam" id="PF00496"/>
    </source>
</evidence>
<organism evidence="6 7">
    <name type="scientific">Limnochorda pilosa</name>
    <dbReference type="NCBI Taxonomy" id="1555112"/>
    <lineage>
        <taxon>Bacteria</taxon>
        <taxon>Bacillati</taxon>
        <taxon>Bacillota</taxon>
        <taxon>Limnochordia</taxon>
        <taxon>Limnochordales</taxon>
        <taxon>Limnochordaceae</taxon>
        <taxon>Limnochorda</taxon>
    </lineage>
</organism>
<dbReference type="PANTHER" id="PTHR30290">
    <property type="entry name" value="PERIPLASMIC BINDING COMPONENT OF ABC TRANSPORTER"/>
    <property type="match status" value="1"/>
</dbReference>
<accession>A0A0K2SHB8</accession>
<dbReference type="Pfam" id="PF00496">
    <property type="entry name" value="SBP_bac_5"/>
    <property type="match status" value="1"/>
</dbReference>
<dbReference type="PATRIC" id="fig|1555112.3.peg.601"/>
<evidence type="ECO:0000313" key="6">
    <source>
        <dbReference type="EMBL" id="BAS26432.1"/>
    </source>
</evidence>
<dbReference type="Gene3D" id="3.10.105.10">
    <property type="entry name" value="Dipeptide-binding Protein, Domain 3"/>
    <property type="match status" value="1"/>
</dbReference>
<dbReference type="STRING" id="1555112.LIP_0575"/>
<sequence length="822" mass="91728">MWAARLRAAVVLAGIFLGAAAVAVHPAAAQPDQAEAQDPPGPAVERLVFRAFDVDRAPRELEAGQMDLYLYSLKTAAARRLEGNTSFRLYQAPATSVSLLLNPAPAPEGELNPFALPEVRRAVQYVVDRTFIARDIYQGMAVPMITHVSRQDPDYLTVYDLDRGSGLTYDPEYARRLIAEAMKAAGAERVGGIWRYRGRPVVVKLIARVEDERREIGDLVRSELEQAGFQVAMAYLPFAAAVLTVYSSDPQAFQWHLYTEGWGRSAPQRYDFATVNQMTAAWMGNMPGWQEVGFWQYRHPELDELGKRLFRGEFTSLEERNRIYRRMTELGLEESVRIWLVTVVNSFPASTALADVTLDLVAGPRSPWTLRAARVPGREDLVVGNQWVWTERTTWNPVGGFGDVYSIDVWRNLYDPPLWNHPFTGRPMPFRADFEVKTAGPEGKLEVPEDAVLWNAGEDRWAPVGPGTQAASRVTFDYSRYVGSRWHHGQPVTLADLLYSVAQGWELAYDRDKARIEVALGVTARPYLETFRGFRLLDDHRLEVYVDYWHFDPSTIASYASPGGLSMPWEVLAALDDLVFAQRRAAYSDTAAARFNVPWLSLVMERDARLVQRTLRTLLREKRVPEGVFEVGGQSLVTPEEAAARYQAALDWFDRHGHLVISNGPFYLAAYDPPAQYAELRAFRDPSYPFEPGDWRFGAPPELAIELPGPGGGRPALRPGEPLTLEVAVRGPGRLGLRYLLVDPATRQVVAQGEAAPVDGGADRAVETGRSAEAAGTDRFRITLAPETTAQLFPGLYQLHLAAFSDALARLEEAELDVEVEP</sequence>
<gene>
    <name evidence="6" type="ORF">LIP_0575</name>
</gene>
<dbReference type="InterPro" id="IPR039424">
    <property type="entry name" value="SBP_5"/>
</dbReference>
<dbReference type="AlphaFoldDB" id="A0A0K2SHB8"/>
<keyword evidence="2" id="KW-0813">Transport</keyword>
<dbReference type="SUPFAM" id="SSF53850">
    <property type="entry name" value="Periplasmic binding protein-like II"/>
    <property type="match status" value="1"/>
</dbReference>
<dbReference type="PANTHER" id="PTHR30290:SF9">
    <property type="entry name" value="OLIGOPEPTIDE-BINDING PROTEIN APPA"/>
    <property type="match status" value="1"/>
</dbReference>
<proteinExistence type="inferred from homology"/>
<comment type="similarity">
    <text evidence="1">Belongs to the bacterial solute-binding protein 5 family.</text>
</comment>
<keyword evidence="7" id="KW-1185">Reference proteome</keyword>
<dbReference type="GO" id="GO:0015833">
    <property type="term" value="P:peptide transport"/>
    <property type="evidence" value="ECO:0007669"/>
    <property type="project" value="TreeGrafter"/>
</dbReference>
<reference evidence="7" key="2">
    <citation type="journal article" date="2016" name="Int. J. Syst. Evol. Microbiol.">
        <title>Complete genome sequence and cell structure of Limnochorda pilosa, a Gram-negative spore-former within the phylum Firmicutes.</title>
        <authorList>
            <person name="Watanabe M."/>
            <person name="Kojima H."/>
            <person name="Fukui M."/>
        </authorList>
    </citation>
    <scope>NUCLEOTIDE SEQUENCE [LARGE SCALE GENOMIC DNA]</scope>
    <source>
        <strain evidence="7">HC45</strain>
    </source>
</reference>
<dbReference type="Gene3D" id="3.40.190.10">
    <property type="entry name" value="Periplasmic binding protein-like II"/>
    <property type="match status" value="1"/>
</dbReference>
<reference evidence="7" key="1">
    <citation type="submission" date="2015-07" db="EMBL/GenBank/DDBJ databases">
        <title>Complete genome sequence and phylogenetic analysis of Limnochorda pilosa.</title>
        <authorList>
            <person name="Watanabe M."/>
            <person name="Kojima H."/>
            <person name="Fukui M."/>
        </authorList>
    </citation>
    <scope>NUCLEOTIDE SEQUENCE [LARGE SCALE GENOMIC DNA]</scope>
    <source>
        <strain evidence="7">HC45</strain>
    </source>
</reference>
<protein>
    <recommendedName>
        <fullName evidence="5">Solute-binding protein family 5 domain-containing protein</fullName>
    </recommendedName>
</protein>
<name>A0A0K2SHB8_LIMPI</name>
<dbReference type="KEGG" id="lpil:LIP_0575"/>
<dbReference type="EMBL" id="AP014924">
    <property type="protein sequence ID" value="BAS26432.1"/>
    <property type="molecule type" value="Genomic_DNA"/>
</dbReference>
<feature type="domain" description="Solute-binding protein family 5" evidence="5">
    <location>
        <begin position="42"/>
        <end position="272"/>
    </location>
</feature>
<feature type="chain" id="PRO_5038380395" description="Solute-binding protein family 5 domain-containing protein" evidence="4">
    <location>
        <begin position="24"/>
        <end position="822"/>
    </location>
</feature>
<keyword evidence="3 4" id="KW-0732">Signal</keyword>
<evidence type="ECO:0000256" key="1">
    <source>
        <dbReference type="ARBA" id="ARBA00005695"/>
    </source>
</evidence>